<dbReference type="GO" id="GO:0046983">
    <property type="term" value="F:protein dimerization activity"/>
    <property type="evidence" value="ECO:0007669"/>
    <property type="project" value="InterPro"/>
</dbReference>
<reference evidence="3" key="1">
    <citation type="submission" date="2018-04" db="EMBL/GenBank/DDBJ databases">
        <title>WGS assembly of Panicum hallii.</title>
        <authorList>
            <person name="Lovell J."/>
            <person name="Jenkins J."/>
            <person name="Lowry D."/>
            <person name="Mamidi S."/>
            <person name="Sreedasyam A."/>
            <person name="Weng X."/>
            <person name="Barry K."/>
            <person name="Bonette J."/>
            <person name="Campitelli B."/>
            <person name="Daum C."/>
            <person name="Gordon S."/>
            <person name="Gould B."/>
            <person name="Lipzen A."/>
            <person name="Macqueen A."/>
            <person name="Palacio-Mejia J."/>
            <person name="Plott C."/>
            <person name="Shakirov E."/>
            <person name="Shu S."/>
            <person name="Yoshinaga Y."/>
            <person name="Zane M."/>
            <person name="Rokhsar D."/>
            <person name="Grimwood J."/>
            <person name="Schmutz J."/>
            <person name="Juenger T."/>
        </authorList>
    </citation>
    <scope>NUCLEOTIDE SEQUENCE [LARGE SCALE GENOMIC DNA]</scope>
    <source>
        <strain evidence="3">FIL2</strain>
    </source>
</reference>
<dbReference type="InterPro" id="IPR008906">
    <property type="entry name" value="HATC_C_dom"/>
</dbReference>
<dbReference type="Pfam" id="PF14291">
    <property type="entry name" value="DUF4371"/>
    <property type="match status" value="1"/>
</dbReference>
<dbReference type="Proteomes" id="UP000243499">
    <property type="component" value="Chromosome 6"/>
</dbReference>
<dbReference type="InterPro" id="IPR012337">
    <property type="entry name" value="RNaseH-like_sf"/>
</dbReference>
<dbReference type="AlphaFoldDB" id="A0A2T8IFS4"/>
<dbReference type="Pfam" id="PF05699">
    <property type="entry name" value="Dimer_Tnp_hAT"/>
    <property type="match status" value="1"/>
</dbReference>
<feature type="domain" description="HAT C-terminal dimerisation" evidence="1">
    <location>
        <begin position="523"/>
        <end position="598"/>
    </location>
</feature>
<proteinExistence type="predicted"/>
<protein>
    <recommendedName>
        <fullName evidence="4">HAT C-terminal dimerisation domain-containing protein</fullName>
    </recommendedName>
</protein>
<name>A0A2T8IFS4_9POAL</name>
<evidence type="ECO:0000259" key="1">
    <source>
        <dbReference type="Pfam" id="PF05699"/>
    </source>
</evidence>
<evidence type="ECO:0008006" key="4">
    <source>
        <dbReference type="Google" id="ProtNLM"/>
    </source>
</evidence>
<dbReference type="EMBL" id="CM008051">
    <property type="protein sequence ID" value="PVH36476.1"/>
    <property type="molecule type" value="Genomic_DNA"/>
</dbReference>
<dbReference type="PANTHER" id="PTHR45749:SF35">
    <property type="entry name" value="AC-LIKE TRANSPOSASE-RELATED"/>
    <property type="match status" value="1"/>
</dbReference>
<dbReference type="InterPro" id="IPR025398">
    <property type="entry name" value="DUF4371"/>
</dbReference>
<dbReference type="PANTHER" id="PTHR45749">
    <property type="match status" value="1"/>
</dbReference>
<accession>A0A2T8IFS4</accession>
<sequence>MAAKGHVRKGQLANDGFNYWTHLSEKLKEYETSVDHIINMTTWYELHNRLQKEQTIDKVAQQQLEKEKEHWRKVLFRIVAIVKFLGKYNLAFRGHNCKLYEDSNRNFLGLIEMLAEFDPVIQEHVRRITNNETQVHYLGPRVQNELIYLLGSAINSKIIKKIKQAKYFSVILDCTPDASHQEQMSLIIRYVDSSSNHVRIEESFMGFLEVNDTSGKGLFDVLEGELKHLGLNIDDVRGVQKKLLDINPRTFYSACSCHSFNLTLCDMAKSCAKAKDFFGIIQRIYMTFAKSTKKWQILKDNLTGLTLKSVSATCWEKPDNDPVASSEAKSLANNELGDFEFLVAIVIWYEILYAVNVVSKNLLSKDMLIDVAIEKVQDLISFFKQYRETGFLNALEAAKEIALEMDIGTTFQKKRQTKRKRNFDENPNDTNIEIQSAEESFRINYFIPVVDQAIASLTRRFEQYQGYEKIFGFLFTSNALRSLDKKSLKTCCHYLETALKRDGQSDIDANDLFVELSFLQDFIPQENMGPLDILNFLKQHDYFPNATIAYRVLLTIPVTVASAERSFSKLKLLKSYLRSTMTQERLNSLATIAIESEMLEKIDYEYIIEDFISKNTHRIILFK</sequence>
<gene>
    <name evidence="3" type="ORF">PAHAL_6G081100</name>
</gene>
<evidence type="ECO:0000313" key="3">
    <source>
        <dbReference type="EMBL" id="PVH36476.1"/>
    </source>
</evidence>
<organism evidence="3">
    <name type="scientific">Panicum hallii</name>
    <dbReference type="NCBI Taxonomy" id="206008"/>
    <lineage>
        <taxon>Eukaryota</taxon>
        <taxon>Viridiplantae</taxon>
        <taxon>Streptophyta</taxon>
        <taxon>Embryophyta</taxon>
        <taxon>Tracheophyta</taxon>
        <taxon>Spermatophyta</taxon>
        <taxon>Magnoliopsida</taxon>
        <taxon>Liliopsida</taxon>
        <taxon>Poales</taxon>
        <taxon>Poaceae</taxon>
        <taxon>PACMAD clade</taxon>
        <taxon>Panicoideae</taxon>
        <taxon>Panicodae</taxon>
        <taxon>Paniceae</taxon>
        <taxon>Panicinae</taxon>
        <taxon>Panicum</taxon>
        <taxon>Panicum sect. Panicum</taxon>
    </lineage>
</organism>
<dbReference type="Gramene" id="PVH36476">
    <property type="protein sequence ID" value="PVH36476"/>
    <property type="gene ID" value="PAHAL_6G081100"/>
</dbReference>
<dbReference type="SUPFAM" id="SSF53098">
    <property type="entry name" value="Ribonuclease H-like"/>
    <property type="match status" value="1"/>
</dbReference>
<evidence type="ECO:0000259" key="2">
    <source>
        <dbReference type="Pfam" id="PF14291"/>
    </source>
</evidence>
<feature type="domain" description="DUF4371" evidence="2">
    <location>
        <begin position="48"/>
        <end position="238"/>
    </location>
</feature>